<evidence type="ECO:0000313" key="7">
    <source>
        <dbReference type="Proteomes" id="UP000323632"/>
    </source>
</evidence>
<evidence type="ECO:0000256" key="3">
    <source>
        <dbReference type="ARBA" id="ARBA00023163"/>
    </source>
</evidence>
<keyword evidence="3" id="KW-0804">Transcription</keyword>
<keyword evidence="4" id="KW-0812">Transmembrane</keyword>
<dbReference type="InterPro" id="IPR000792">
    <property type="entry name" value="Tscrpt_reg_LuxR_C"/>
</dbReference>
<sequence>MINIPVLLRKNKGAIIYSISLAILLFLLKWLELRFVIFDHALEIYIGAIAIIFTSLGIWLALKLSKPKIETVIVEKEIIVTRNEQFILNEAVINQLELSKRELEVLALMAEGLSNQEIAAKLFISLSTVKTHNQNLFEKLDVKRRTQAAEKARRLGLIP</sequence>
<dbReference type="Gene3D" id="1.10.10.10">
    <property type="entry name" value="Winged helix-like DNA-binding domain superfamily/Winged helix DNA-binding domain"/>
    <property type="match status" value="1"/>
</dbReference>
<evidence type="ECO:0000256" key="2">
    <source>
        <dbReference type="ARBA" id="ARBA00023125"/>
    </source>
</evidence>
<reference evidence="6 7" key="1">
    <citation type="submission" date="2019-09" db="EMBL/GenBank/DDBJ databases">
        <title>Genome sequence and assembly of Taibaiella sp.</title>
        <authorList>
            <person name="Chhetri G."/>
        </authorList>
    </citation>
    <scope>NUCLEOTIDE SEQUENCE [LARGE SCALE GENOMIC DNA]</scope>
    <source>
        <strain evidence="6 7">KVB11</strain>
    </source>
</reference>
<keyword evidence="7" id="KW-1185">Reference proteome</keyword>
<keyword evidence="1" id="KW-0805">Transcription regulation</keyword>
<dbReference type="SMART" id="SM00421">
    <property type="entry name" value="HTH_LUXR"/>
    <property type="match status" value="1"/>
</dbReference>
<dbReference type="Pfam" id="PF00196">
    <property type="entry name" value="GerE"/>
    <property type="match status" value="1"/>
</dbReference>
<keyword evidence="4" id="KW-1133">Transmembrane helix</keyword>
<evidence type="ECO:0000256" key="4">
    <source>
        <dbReference type="SAM" id="Phobius"/>
    </source>
</evidence>
<gene>
    <name evidence="6" type="ORF">F0919_03760</name>
</gene>
<dbReference type="EMBL" id="VWSH01000001">
    <property type="protein sequence ID" value="KAA5537519.1"/>
    <property type="molecule type" value="Genomic_DNA"/>
</dbReference>
<dbReference type="Proteomes" id="UP000323632">
    <property type="component" value="Unassembled WGS sequence"/>
</dbReference>
<dbReference type="GO" id="GO:0006355">
    <property type="term" value="P:regulation of DNA-templated transcription"/>
    <property type="evidence" value="ECO:0007669"/>
    <property type="project" value="InterPro"/>
</dbReference>
<feature type="transmembrane region" description="Helical" evidence="4">
    <location>
        <begin position="12"/>
        <end position="30"/>
    </location>
</feature>
<dbReference type="InterPro" id="IPR036388">
    <property type="entry name" value="WH-like_DNA-bd_sf"/>
</dbReference>
<dbReference type="PROSITE" id="PS00622">
    <property type="entry name" value="HTH_LUXR_1"/>
    <property type="match status" value="1"/>
</dbReference>
<dbReference type="PANTHER" id="PTHR44688">
    <property type="entry name" value="DNA-BINDING TRANSCRIPTIONAL ACTIVATOR DEVR_DOSR"/>
    <property type="match status" value="1"/>
</dbReference>
<keyword evidence="4" id="KW-0472">Membrane</keyword>
<dbReference type="PROSITE" id="PS50043">
    <property type="entry name" value="HTH_LUXR_2"/>
    <property type="match status" value="1"/>
</dbReference>
<dbReference type="PANTHER" id="PTHR44688:SF16">
    <property type="entry name" value="DNA-BINDING TRANSCRIPTIONAL ACTIVATOR DEVR_DOSR"/>
    <property type="match status" value="1"/>
</dbReference>
<accession>A0A5M6CW87</accession>
<feature type="transmembrane region" description="Helical" evidence="4">
    <location>
        <begin position="42"/>
        <end position="62"/>
    </location>
</feature>
<name>A0A5M6CW87_9BACT</name>
<dbReference type="SUPFAM" id="SSF46894">
    <property type="entry name" value="C-terminal effector domain of the bipartite response regulators"/>
    <property type="match status" value="1"/>
</dbReference>
<organism evidence="6 7">
    <name type="scientific">Taibaiella lutea</name>
    <dbReference type="NCBI Taxonomy" id="2608001"/>
    <lineage>
        <taxon>Bacteria</taxon>
        <taxon>Pseudomonadati</taxon>
        <taxon>Bacteroidota</taxon>
        <taxon>Chitinophagia</taxon>
        <taxon>Chitinophagales</taxon>
        <taxon>Chitinophagaceae</taxon>
        <taxon>Taibaiella</taxon>
    </lineage>
</organism>
<proteinExistence type="predicted"/>
<dbReference type="PRINTS" id="PR00038">
    <property type="entry name" value="HTHLUXR"/>
</dbReference>
<dbReference type="GO" id="GO:0003677">
    <property type="term" value="F:DNA binding"/>
    <property type="evidence" value="ECO:0007669"/>
    <property type="project" value="UniProtKB-KW"/>
</dbReference>
<feature type="domain" description="HTH luxR-type" evidence="5">
    <location>
        <begin position="91"/>
        <end position="156"/>
    </location>
</feature>
<protein>
    <submittedName>
        <fullName evidence="6">DNA-binding response regulator</fullName>
    </submittedName>
</protein>
<evidence type="ECO:0000256" key="1">
    <source>
        <dbReference type="ARBA" id="ARBA00023015"/>
    </source>
</evidence>
<dbReference type="AlphaFoldDB" id="A0A5M6CW87"/>
<dbReference type="InterPro" id="IPR016032">
    <property type="entry name" value="Sig_transdc_resp-reg_C-effctor"/>
</dbReference>
<evidence type="ECO:0000313" key="6">
    <source>
        <dbReference type="EMBL" id="KAA5537519.1"/>
    </source>
</evidence>
<evidence type="ECO:0000259" key="5">
    <source>
        <dbReference type="PROSITE" id="PS50043"/>
    </source>
</evidence>
<comment type="caution">
    <text evidence="6">The sequence shown here is derived from an EMBL/GenBank/DDBJ whole genome shotgun (WGS) entry which is preliminary data.</text>
</comment>
<dbReference type="CDD" id="cd06170">
    <property type="entry name" value="LuxR_C_like"/>
    <property type="match status" value="1"/>
</dbReference>
<keyword evidence="2 6" id="KW-0238">DNA-binding</keyword>